<accession>A0AAD9IWQ1</accession>
<dbReference type="Proteomes" id="UP001208570">
    <property type="component" value="Unassembled WGS sequence"/>
</dbReference>
<dbReference type="GO" id="GO:0009253">
    <property type="term" value="P:peptidoglycan catabolic process"/>
    <property type="evidence" value="ECO:0007669"/>
    <property type="project" value="InterPro"/>
</dbReference>
<proteinExistence type="predicted"/>
<protein>
    <submittedName>
        <fullName evidence="2">Uncharacterized protein</fullName>
    </submittedName>
</protein>
<dbReference type="InterPro" id="IPR036505">
    <property type="entry name" value="Amidase/PGRP_sf"/>
</dbReference>
<evidence type="ECO:0000313" key="2">
    <source>
        <dbReference type="EMBL" id="KAK2142259.1"/>
    </source>
</evidence>
<keyword evidence="3" id="KW-1185">Reference proteome</keyword>
<dbReference type="EMBL" id="JAODUP010000979">
    <property type="protein sequence ID" value="KAK2142259.1"/>
    <property type="molecule type" value="Genomic_DNA"/>
</dbReference>
<reference evidence="2" key="1">
    <citation type="journal article" date="2023" name="Mol. Biol. Evol.">
        <title>Third-Generation Sequencing Reveals the Adaptive Role of the Epigenome in Three Deep-Sea Polychaetes.</title>
        <authorList>
            <person name="Perez M."/>
            <person name="Aroh O."/>
            <person name="Sun Y."/>
            <person name="Lan Y."/>
            <person name="Juniper S.K."/>
            <person name="Young C.R."/>
            <person name="Angers B."/>
            <person name="Qian P.Y."/>
        </authorList>
    </citation>
    <scope>NUCLEOTIDE SEQUENCE</scope>
    <source>
        <strain evidence="2">P08H-3</strain>
    </source>
</reference>
<gene>
    <name evidence="2" type="ORF">LSH36_979g01002</name>
</gene>
<evidence type="ECO:0000313" key="3">
    <source>
        <dbReference type="Proteomes" id="UP001208570"/>
    </source>
</evidence>
<sequence length="112" mass="12894">MGVILLSLKLALFYSVATVISFPQDANAWELYTEKENYNFMIGGDGTVFEGRGWDKFSNHYFSNDHVEYAVAYIGESITEKMRESFLYWRACGTSKGMLQIDITSENHFSRH</sequence>
<dbReference type="AlphaFoldDB" id="A0AAD9IWQ1"/>
<dbReference type="GO" id="GO:0008745">
    <property type="term" value="F:N-acetylmuramoyl-L-alanine amidase activity"/>
    <property type="evidence" value="ECO:0007669"/>
    <property type="project" value="InterPro"/>
</dbReference>
<keyword evidence="1" id="KW-0732">Signal</keyword>
<dbReference type="Gene3D" id="3.40.80.10">
    <property type="entry name" value="Peptidoglycan recognition protein-like"/>
    <property type="match status" value="1"/>
</dbReference>
<dbReference type="SUPFAM" id="SSF55846">
    <property type="entry name" value="N-acetylmuramoyl-L-alanine amidase-like"/>
    <property type="match status" value="1"/>
</dbReference>
<feature type="signal peptide" evidence="1">
    <location>
        <begin position="1"/>
        <end position="28"/>
    </location>
</feature>
<evidence type="ECO:0000256" key="1">
    <source>
        <dbReference type="SAM" id="SignalP"/>
    </source>
</evidence>
<feature type="chain" id="PRO_5042191161" evidence="1">
    <location>
        <begin position="29"/>
        <end position="112"/>
    </location>
</feature>
<name>A0AAD9IWQ1_9ANNE</name>
<organism evidence="2 3">
    <name type="scientific">Paralvinella palmiformis</name>
    <dbReference type="NCBI Taxonomy" id="53620"/>
    <lineage>
        <taxon>Eukaryota</taxon>
        <taxon>Metazoa</taxon>
        <taxon>Spiralia</taxon>
        <taxon>Lophotrochozoa</taxon>
        <taxon>Annelida</taxon>
        <taxon>Polychaeta</taxon>
        <taxon>Sedentaria</taxon>
        <taxon>Canalipalpata</taxon>
        <taxon>Terebellida</taxon>
        <taxon>Terebelliformia</taxon>
        <taxon>Alvinellidae</taxon>
        <taxon>Paralvinella</taxon>
    </lineage>
</organism>
<comment type="caution">
    <text evidence="2">The sequence shown here is derived from an EMBL/GenBank/DDBJ whole genome shotgun (WGS) entry which is preliminary data.</text>
</comment>